<dbReference type="Gene3D" id="3.50.90.10">
    <property type="entry name" value="YerB-like"/>
    <property type="match status" value="1"/>
</dbReference>
<organism evidence="4 5">
    <name type="scientific">Candidatus Portnoybacteria bacterium CG10_big_fil_rev_8_21_14_0_10_44_7</name>
    <dbReference type="NCBI Taxonomy" id="1974816"/>
    <lineage>
        <taxon>Bacteria</taxon>
        <taxon>Candidatus Portnoyibacteriota</taxon>
    </lineage>
</organism>
<gene>
    <name evidence="4" type="ORF">COU85_02890</name>
</gene>
<dbReference type="Pfam" id="PF17479">
    <property type="entry name" value="DUF3048_C"/>
    <property type="match status" value="1"/>
</dbReference>
<dbReference type="InterPro" id="IPR035328">
    <property type="entry name" value="DUF3048_C"/>
</dbReference>
<evidence type="ECO:0000313" key="5">
    <source>
        <dbReference type="Proteomes" id="UP000231086"/>
    </source>
</evidence>
<feature type="domain" description="DUF3048" evidence="3">
    <location>
        <begin position="192"/>
        <end position="297"/>
    </location>
</feature>
<feature type="non-terminal residue" evidence="4">
    <location>
        <position position="1"/>
    </location>
</feature>
<accession>A0A2M8KI55</accession>
<reference evidence="5" key="1">
    <citation type="submission" date="2017-09" db="EMBL/GenBank/DDBJ databases">
        <title>Depth-based differentiation of microbial function through sediment-hosted aquifers and enrichment of novel symbionts in the deep terrestrial subsurface.</title>
        <authorList>
            <person name="Probst A.J."/>
            <person name="Ladd B."/>
            <person name="Jarett J.K."/>
            <person name="Geller-Mcgrath D.E."/>
            <person name="Sieber C.M.K."/>
            <person name="Emerson J.B."/>
            <person name="Anantharaman K."/>
            <person name="Thomas B.C."/>
            <person name="Malmstrom R."/>
            <person name="Stieglmeier M."/>
            <person name="Klingl A."/>
            <person name="Woyke T."/>
            <person name="Ryan C.M."/>
            <person name="Banfield J.F."/>
        </authorList>
    </citation>
    <scope>NUCLEOTIDE SEQUENCE [LARGE SCALE GENOMIC DNA]</scope>
</reference>
<dbReference type="InterPro" id="IPR023158">
    <property type="entry name" value="YerB-like_sf"/>
</dbReference>
<dbReference type="AlphaFoldDB" id="A0A2M8KI55"/>
<proteinExistence type="predicted"/>
<name>A0A2M8KI55_9BACT</name>
<dbReference type="InterPro" id="IPR021416">
    <property type="entry name" value="DUF3048_N"/>
</dbReference>
<evidence type="ECO:0008006" key="6">
    <source>
        <dbReference type="Google" id="ProtNLM"/>
    </source>
</evidence>
<feature type="domain" description="DUF3048" evidence="2">
    <location>
        <begin position="25"/>
        <end position="157"/>
    </location>
</feature>
<dbReference type="SUPFAM" id="SSF159774">
    <property type="entry name" value="YerB-like"/>
    <property type="match status" value="1"/>
</dbReference>
<feature type="region of interest" description="Disordered" evidence="1">
    <location>
        <begin position="1"/>
        <end position="20"/>
    </location>
</feature>
<evidence type="ECO:0000256" key="1">
    <source>
        <dbReference type="SAM" id="MobiDB-lite"/>
    </source>
</evidence>
<evidence type="ECO:0000313" key="4">
    <source>
        <dbReference type="EMBL" id="PJE59598.1"/>
    </source>
</evidence>
<dbReference type="EMBL" id="PFEA01000054">
    <property type="protein sequence ID" value="PJE59598.1"/>
    <property type="molecule type" value="Genomic_DNA"/>
</dbReference>
<protein>
    <recommendedName>
        <fullName evidence="6">DUF3048 domain-containing protein</fullName>
    </recommendedName>
</protein>
<evidence type="ECO:0000259" key="3">
    <source>
        <dbReference type="Pfam" id="PF17479"/>
    </source>
</evidence>
<comment type="caution">
    <text evidence="4">The sequence shown here is derived from an EMBL/GenBank/DDBJ whole genome shotgun (WGS) entry which is preliminary data.</text>
</comment>
<sequence length="310" mass="34117">ETGKEQGGQSTGQTSPFSGISCRNYNRRGIAVMLSGDAITRPLSGFNSADLVVNMPVITDSITRFMAVYVCGDPPEIGSVRSARDDFIPLVLGWDLIYAHWGGSHFALEKLASVAVDNLDALPDYGQAFYRKSGIPMPHNGFTSMPRLLKAAQKLNYSLIGKAISFFPHLPVQQDICQAADCQDSKKLDLGFPGNFAVHYVYDGTKNEFRRWRGGQPETDKNDSQPVAAKVVVIMRVKSQQIEGQYNDVGVVGTGDCAVYQNGVEILGRWEKKSETAPLRFLDGSGQEIEFTPGQIWLEMVQTNQAVTWQ</sequence>
<evidence type="ECO:0000259" key="2">
    <source>
        <dbReference type="Pfam" id="PF11258"/>
    </source>
</evidence>
<feature type="compositionally biased region" description="Polar residues" evidence="1">
    <location>
        <begin position="11"/>
        <end position="20"/>
    </location>
</feature>
<dbReference type="Pfam" id="PF11258">
    <property type="entry name" value="DUF3048"/>
    <property type="match status" value="1"/>
</dbReference>
<dbReference type="Proteomes" id="UP000231086">
    <property type="component" value="Unassembled WGS sequence"/>
</dbReference>
<feature type="compositionally biased region" description="Gly residues" evidence="1">
    <location>
        <begin position="1"/>
        <end position="10"/>
    </location>
</feature>